<dbReference type="InterPro" id="IPR002156">
    <property type="entry name" value="RNaseH_domain"/>
</dbReference>
<dbReference type="InterPro" id="IPR052929">
    <property type="entry name" value="RNase_H-like_EbsB-rel"/>
</dbReference>
<evidence type="ECO:0000259" key="1">
    <source>
        <dbReference type="Pfam" id="PF13456"/>
    </source>
</evidence>
<evidence type="ECO:0008006" key="5">
    <source>
        <dbReference type="Google" id="ProtNLM"/>
    </source>
</evidence>
<name>A0A2Z6LSJ5_TRISU</name>
<dbReference type="InterPro" id="IPR036397">
    <property type="entry name" value="RNaseH_sf"/>
</dbReference>
<dbReference type="InterPro" id="IPR044730">
    <property type="entry name" value="RNase_H-like_dom_plant"/>
</dbReference>
<evidence type="ECO:0000313" key="4">
    <source>
        <dbReference type="Proteomes" id="UP000242715"/>
    </source>
</evidence>
<dbReference type="GO" id="GO:0004523">
    <property type="term" value="F:RNA-DNA hybrid ribonuclease activity"/>
    <property type="evidence" value="ECO:0007669"/>
    <property type="project" value="InterPro"/>
</dbReference>
<keyword evidence="4" id="KW-1185">Reference proteome</keyword>
<evidence type="ECO:0000259" key="2">
    <source>
        <dbReference type="Pfam" id="PF13966"/>
    </source>
</evidence>
<feature type="domain" description="Reverse transcriptase zinc-binding" evidence="2">
    <location>
        <begin position="50"/>
        <end position="145"/>
    </location>
</feature>
<dbReference type="SUPFAM" id="SSF53098">
    <property type="entry name" value="Ribonuclease H-like"/>
    <property type="match status" value="1"/>
</dbReference>
<dbReference type="PANTHER" id="PTHR47074:SF21">
    <property type="entry name" value="RNASE H TYPE-1 DOMAIN-CONTAINING PROTEIN"/>
    <property type="match status" value="1"/>
</dbReference>
<dbReference type="Pfam" id="PF13456">
    <property type="entry name" value="RVT_3"/>
    <property type="match status" value="1"/>
</dbReference>
<proteinExistence type="predicted"/>
<dbReference type="Pfam" id="PF13966">
    <property type="entry name" value="zf-RVT"/>
    <property type="match status" value="1"/>
</dbReference>
<protein>
    <recommendedName>
        <fullName evidence="5">RNase H type-1 domain-containing protein</fullName>
    </recommendedName>
</protein>
<dbReference type="OrthoDB" id="1348681at2759"/>
<dbReference type="AlphaFoldDB" id="A0A2Z6LSJ5"/>
<dbReference type="Proteomes" id="UP000242715">
    <property type="component" value="Unassembled WGS sequence"/>
</dbReference>
<feature type="domain" description="RNase H type-1" evidence="1">
    <location>
        <begin position="263"/>
        <end position="384"/>
    </location>
</feature>
<accession>A0A2Z6LSJ5</accession>
<organism evidence="3 4">
    <name type="scientific">Trifolium subterraneum</name>
    <name type="common">Subterranean clover</name>
    <dbReference type="NCBI Taxonomy" id="3900"/>
    <lineage>
        <taxon>Eukaryota</taxon>
        <taxon>Viridiplantae</taxon>
        <taxon>Streptophyta</taxon>
        <taxon>Embryophyta</taxon>
        <taxon>Tracheophyta</taxon>
        <taxon>Spermatophyta</taxon>
        <taxon>Magnoliopsida</taxon>
        <taxon>eudicotyledons</taxon>
        <taxon>Gunneridae</taxon>
        <taxon>Pentapetalae</taxon>
        <taxon>rosids</taxon>
        <taxon>fabids</taxon>
        <taxon>Fabales</taxon>
        <taxon>Fabaceae</taxon>
        <taxon>Papilionoideae</taxon>
        <taxon>50 kb inversion clade</taxon>
        <taxon>NPAAA clade</taxon>
        <taxon>Hologalegina</taxon>
        <taxon>IRL clade</taxon>
        <taxon>Trifolieae</taxon>
        <taxon>Trifolium</taxon>
    </lineage>
</organism>
<dbReference type="InterPro" id="IPR026960">
    <property type="entry name" value="RVT-Znf"/>
</dbReference>
<evidence type="ECO:0000313" key="3">
    <source>
        <dbReference type="EMBL" id="GAU19906.1"/>
    </source>
</evidence>
<sequence>MLFHPYKCWNSDIINQLFLPFERDLIKQTPLIPETLEDQLMWPHSKEGIYTVKSGYNLIKFWKNAESPSSTHTDAYNKVWKKLWALPTIPRHKILLWRIIHQALPVRSALSKRGIQCLIQCPRYLQKEETINHVFMNCPHATRIWFGSKLGVRFDQRQGNFSDWIVHAINTLNEEDISYVAAITYSIWFARNLKVFEDKNCEDSWVINKAWVSLKEYQMANTIEQTQNQYQQAELPNPNHNQHTHTTNNRRWTRPSNGIIKINCDANLAREGRWGLGTVCRDSKGIHVAAATWEIHGCSDPTMAEACALYKAMKFAQERGFREVEIESDCSRVIDMVVKSQITPRSYLGNFILGIKCNISFFRKCGFRHIRREANRAAHVLASLAHIEPNKVWLE</sequence>
<dbReference type="GO" id="GO:0003676">
    <property type="term" value="F:nucleic acid binding"/>
    <property type="evidence" value="ECO:0007669"/>
    <property type="project" value="InterPro"/>
</dbReference>
<reference evidence="4" key="1">
    <citation type="journal article" date="2017" name="Front. Plant Sci.">
        <title>Climate Clever Clovers: New Paradigm to Reduce the Environmental Footprint of Ruminants by Breeding Low Methanogenic Forages Utilizing Haplotype Variation.</title>
        <authorList>
            <person name="Kaur P."/>
            <person name="Appels R."/>
            <person name="Bayer P.E."/>
            <person name="Keeble-Gagnere G."/>
            <person name="Wang J."/>
            <person name="Hirakawa H."/>
            <person name="Shirasawa K."/>
            <person name="Vercoe P."/>
            <person name="Stefanova K."/>
            <person name="Durmic Z."/>
            <person name="Nichols P."/>
            <person name="Revell C."/>
            <person name="Isobe S.N."/>
            <person name="Edwards D."/>
            <person name="Erskine W."/>
        </authorList>
    </citation>
    <scope>NUCLEOTIDE SEQUENCE [LARGE SCALE GENOMIC DNA]</scope>
    <source>
        <strain evidence="4">cv. Daliak</strain>
    </source>
</reference>
<dbReference type="Gene3D" id="3.30.420.10">
    <property type="entry name" value="Ribonuclease H-like superfamily/Ribonuclease H"/>
    <property type="match status" value="1"/>
</dbReference>
<dbReference type="EMBL" id="DF973206">
    <property type="protein sequence ID" value="GAU19906.1"/>
    <property type="molecule type" value="Genomic_DNA"/>
</dbReference>
<gene>
    <name evidence="3" type="ORF">TSUD_95110</name>
</gene>
<dbReference type="CDD" id="cd06222">
    <property type="entry name" value="RNase_H_like"/>
    <property type="match status" value="1"/>
</dbReference>
<dbReference type="InterPro" id="IPR012337">
    <property type="entry name" value="RNaseH-like_sf"/>
</dbReference>
<dbReference type="PANTHER" id="PTHR47074">
    <property type="entry name" value="BNAC02G40300D PROTEIN"/>
    <property type="match status" value="1"/>
</dbReference>